<dbReference type="PROSITE" id="PS50240">
    <property type="entry name" value="TRYPSIN_DOM"/>
    <property type="match status" value="1"/>
</dbReference>
<name>Q16ZR1_AEDAE</name>
<dbReference type="OMA" id="YCTRAND"/>
<dbReference type="SMART" id="SM00020">
    <property type="entry name" value="Tryp_SPc"/>
    <property type="match status" value="1"/>
</dbReference>
<feature type="compositionally biased region" description="Gly residues" evidence="6">
    <location>
        <begin position="267"/>
        <end position="284"/>
    </location>
</feature>
<dbReference type="STRING" id="7159.Q16ZR1"/>
<evidence type="ECO:0000256" key="4">
    <source>
        <dbReference type="ARBA" id="ARBA00023157"/>
    </source>
</evidence>
<dbReference type="HOGENOM" id="CLU_006842_7_0_1"/>
<evidence type="ECO:0000313" key="11">
    <source>
        <dbReference type="Proteomes" id="UP000682892"/>
    </source>
</evidence>
<dbReference type="EMBL" id="CH477485">
    <property type="protein sequence ID" value="EAT40160.1"/>
    <property type="molecule type" value="Genomic_DNA"/>
</dbReference>
<comment type="similarity">
    <text evidence="5">Belongs to the peptidase S1 family. CLIP subfamily.</text>
</comment>
<reference evidence="10" key="2">
    <citation type="journal article" date="2007" name="Science">
        <title>Genome sequence of Aedes aegypti, a major arbovirus vector.</title>
        <authorList>
            <person name="Nene V."/>
            <person name="Wortman J.R."/>
            <person name="Lawson D."/>
            <person name="Haas B."/>
            <person name="Kodira C."/>
            <person name="Tu Z.J."/>
            <person name="Loftus B."/>
            <person name="Xi Z."/>
            <person name="Megy K."/>
            <person name="Grabherr M."/>
            <person name="Ren Q."/>
            <person name="Zdobnov E.M."/>
            <person name="Lobo N.F."/>
            <person name="Campbell K.S."/>
            <person name="Brown S.E."/>
            <person name="Bonaldo M.F."/>
            <person name="Zhu J."/>
            <person name="Sinkins S.P."/>
            <person name="Hogenkamp D.G."/>
            <person name="Amedeo P."/>
            <person name="Arensburger P."/>
            <person name="Atkinson P.W."/>
            <person name="Bidwell S."/>
            <person name="Biedler J."/>
            <person name="Birney E."/>
            <person name="Bruggner R.V."/>
            <person name="Costas J."/>
            <person name="Coy M.R."/>
            <person name="Crabtree J."/>
            <person name="Crawford M."/>
            <person name="Debruyn B."/>
            <person name="Decaprio D."/>
            <person name="Eiglmeier K."/>
            <person name="Eisenstadt E."/>
            <person name="El-Dorry H."/>
            <person name="Gelbart W.M."/>
            <person name="Gomes S.L."/>
            <person name="Hammond M."/>
            <person name="Hannick L.I."/>
            <person name="Hogan J.R."/>
            <person name="Holmes M.H."/>
            <person name="Jaffe D."/>
            <person name="Johnston J.S."/>
            <person name="Kennedy R.C."/>
            <person name="Koo H."/>
            <person name="Kravitz S."/>
            <person name="Kriventseva E.V."/>
            <person name="Kulp D."/>
            <person name="Labutti K."/>
            <person name="Lee E."/>
            <person name="Li S."/>
            <person name="Lovin D.D."/>
            <person name="Mao C."/>
            <person name="Mauceli E."/>
            <person name="Menck C.F."/>
            <person name="Miller J.R."/>
            <person name="Montgomery P."/>
            <person name="Mori A."/>
            <person name="Nascimento A.L."/>
            <person name="Naveira H.F."/>
            <person name="Nusbaum C."/>
            <person name="O'leary S."/>
            <person name="Orvis J."/>
            <person name="Pertea M."/>
            <person name="Quesneville H."/>
            <person name="Reidenbach K.R."/>
            <person name="Rogers Y.H."/>
            <person name="Roth C.W."/>
            <person name="Schneider J.R."/>
            <person name="Schatz M."/>
            <person name="Shumway M."/>
            <person name="Stanke M."/>
            <person name="Stinson E.O."/>
            <person name="Tubio J.M."/>
            <person name="Vanzee J.P."/>
            <person name="Verjovski-Almeida S."/>
            <person name="Werner D."/>
            <person name="White O."/>
            <person name="Wyder S."/>
            <person name="Zeng Q."/>
            <person name="Zhao Q."/>
            <person name="Zhao Y."/>
            <person name="Hill C.A."/>
            <person name="Raikhel A.S."/>
            <person name="Soares M.B."/>
            <person name="Knudson D.L."/>
            <person name="Lee N.H."/>
            <person name="Galagan J."/>
            <person name="Salzberg S.L."/>
            <person name="Paulsen I.T."/>
            <person name="Dimopoulos G."/>
            <person name="Collins F.H."/>
            <person name="Birren B."/>
            <person name="Fraser-Liggett C.M."/>
            <person name="Severson D.W."/>
        </authorList>
    </citation>
    <scope>NUCLEOTIDE SEQUENCE [LARGE SCALE GENOMIC DNA]</scope>
    <source>
        <strain evidence="10">Liverpool</strain>
    </source>
</reference>
<feature type="transmembrane region" description="Helical" evidence="7">
    <location>
        <begin position="293"/>
        <end position="310"/>
    </location>
</feature>
<proteinExistence type="inferred from homology"/>
<keyword evidence="4" id="KW-1015">Disulfide bond</keyword>
<reference evidence="10" key="1">
    <citation type="submission" date="2005-10" db="EMBL/GenBank/DDBJ databases">
        <authorList>
            <person name="Loftus B.J."/>
            <person name="Nene V.M."/>
            <person name="Hannick L.I."/>
            <person name="Bidwell S."/>
            <person name="Haas B."/>
            <person name="Amedeo P."/>
            <person name="Orvis J."/>
            <person name="Wortman J.R."/>
            <person name="White O.R."/>
            <person name="Salzberg S."/>
            <person name="Shumway M."/>
            <person name="Koo H."/>
            <person name="Zhao Y."/>
            <person name="Holmes M."/>
            <person name="Miller J."/>
            <person name="Schatz M."/>
            <person name="Pop M."/>
            <person name="Pai G."/>
            <person name="Utterback T."/>
            <person name="Rogers Y.-H."/>
            <person name="Kravitz S."/>
            <person name="Fraser C.M."/>
        </authorList>
    </citation>
    <scope>NUCLEOTIDE SEQUENCE</scope>
    <source>
        <strain evidence="10">Liverpool</strain>
    </source>
</reference>
<keyword evidence="7" id="KW-0812">Transmembrane</keyword>
<evidence type="ECO:0000256" key="7">
    <source>
        <dbReference type="SAM" id="Phobius"/>
    </source>
</evidence>
<feature type="region of interest" description="Disordered" evidence="6">
    <location>
        <begin position="262"/>
        <end position="284"/>
    </location>
</feature>
<dbReference type="VEuPathDB" id="VectorBase:AAEL008079"/>
<dbReference type="Proteomes" id="UP000682892">
    <property type="component" value="Unassembled WGS sequence"/>
</dbReference>
<dbReference type="InterPro" id="IPR050430">
    <property type="entry name" value="Peptidase_S1"/>
</dbReference>
<keyword evidence="1" id="KW-0645">Protease</keyword>
<sequence length="311" mass="31524">MPWSIECSTVIAFVVCLLVAAPIEASEWQQRIVGGSNATGNACPHAVAIRLVGRDFHCNGALITTQDVLTAAQCVYNGNVVRNASEFQLVLGSLASSNSSGGTIRNVTAVWPHPSYLANTRLNDVAVLRLSATVQSSASLTPVQLSTANPVVNRTCTLCGWGANSTTGKPLATLQRLDLTVQPSNATYCTLTNGNVALPTGQICAGVLAAGKGACNGDLGGPLVCDARLQGILTVVGGCGALNETSIFVNTVTHRDWINNRTLTQTPGGGGGTGGGGGGTGGSGGGGGGAAQVVMQIWVVMMPVLVLLALL</sequence>
<evidence type="ECO:0000313" key="10">
    <source>
        <dbReference type="EMBL" id="EAT40160.1"/>
    </source>
</evidence>
<dbReference type="InterPro" id="IPR009003">
    <property type="entry name" value="Peptidase_S1_PA"/>
</dbReference>
<dbReference type="OrthoDB" id="7763303at2759"/>
<dbReference type="FunFam" id="2.40.10.10:FF:000068">
    <property type="entry name" value="transmembrane protease serine 2"/>
    <property type="match status" value="1"/>
</dbReference>
<evidence type="ECO:0000256" key="1">
    <source>
        <dbReference type="ARBA" id="ARBA00022670"/>
    </source>
</evidence>
<dbReference type="Pfam" id="PF00089">
    <property type="entry name" value="Trypsin"/>
    <property type="match status" value="1"/>
</dbReference>
<gene>
    <name evidence="10" type="ORF">AaeL_AAEL008079</name>
</gene>
<feature type="domain" description="Peptidase S1" evidence="9">
    <location>
        <begin position="32"/>
        <end position="263"/>
    </location>
</feature>
<dbReference type="CDD" id="cd00190">
    <property type="entry name" value="Tryp_SPc"/>
    <property type="match status" value="1"/>
</dbReference>
<reference evidence="10" key="3">
    <citation type="submission" date="2012-09" db="EMBL/GenBank/DDBJ databases">
        <authorList>
            <consortium name="VectorBase"/>
        </authorList>
    </citation>
    <scope>NUCLEOTIDE SEQUENCE</scope>
    <source>
        <strain evidence="10">Liverpool</strain>
    </source>
</reference>
<dbReference type="SUPFAM" id="SSF50494">
    <property type="entry name" value="Trypsin-like serine proteases"/>
    <property type="match status" value="1"/>
</dbReference>
<dbReference type="PANTHER" id="PTHR24276:SF98">
    <property type="entry name" value="FI18310P1-RELATED"/>
    <property type="match status" value="1"/>
</dbReference>
<dbReference type="GO" id="GO:0006508">
    <property type="term" value="P:proteolysis"/>
    <property type="evidence" value="ECO:0007669"/>
    <property type="project" value="UniProtKB-KW"/>
</dbReference>
<evidence type="ECO:0000256" key="8">
    <source>
        <dbReference type="SAM" id="SignalP"/>
    </source>
</evidence>
<dbReference type="PANTHER" id="PTHR24276">
    <property type="entry name" value="POLYSERASE-RELATED"/>
    <property type="match status" value="1"/>
</dbReference>
<evidence type="ECO:0000256" key="2">
    <source>
        <dbReference type="ARBA" id="ARBA00022801"/>
    </source>
</evidence>
<keyword evidence="7" id="KW-1133">Transmembrane helix</keyword>
<keyword evidence="3" id="KW-0720">Serine protease</keyword>
<dbReference type="KEGG" id="aag:5570114"/>
<dbReference type="PaxDb" id="7159-AAEL008079-PA"/>
<protein>
    <submittedName>
        <fullName evidence="10">AAEL008079-PA</fullName>
    </submittedName>
</protein>
<dbReference type="InterPro" id="IPR001314">
    <property type="entry name" value="Peptidase_S1A"/>
</dbReference>
<dbReference type="PRINTS" id="PR00722">
    <property type="entry name" value="CHYMOTRYPSIN"/>
</dbReference>
<dbReference type="PhylomeDB" id="Q16ZR1"/>
<organism evidence="10 11">
    <name type="scientific">Aedes aegypti</name>
    <name type="common">Yellowfever mosquito</name>
    <name type="synonym">Culex aegypti</name>
    <dbReference type="NCBI Taxonomy" id="7159"/>
    <lineage>
        <taxon>Eukaryota</taxon>
        <taxon>Metazoa</taxon>
        <taxon>Ecdysozoa</taxon>
        <taxon>Arthropoda</taxon>
        <taxon>Hexapoda</taxon>
        <taxon>Insecta</taxon>
        <taxon>Pterygota</taxon>
        <taxon>Neoptera</taxon>
        <taxon>Endopterygota</taxon>
        <taxon>Diptera</taxon>
        <taxon>Nematocera</taxon>
        <taxon>Culicoidea</taxon>
        <taxon>Culicidae</taxon>
        <taxon>Culicinae</taxon>
        <taxon>Aedini</taxon>
        <taxon>Aedes</taxon>
        <taxon>Stegomyia</taxon>
    </lineage>
</organism>
<dbReference type="InterPro" id="IPR043504">
    <property type="entry name" value="Peptidase_S1_PA_chymotrypsin"/>
</dbReference>
<dbReference type="GO" id="GO:0004252">
    <property type="term" value="F:serine-type endopeptidase activity"/>
    <property type="evidence" value="ECO:0007669"/>
    <property type="project" value="InterPro"/>
</dbReference>
<keyword evidence="2" id="KW-0378">Hydrolase</keyword>
<dbReference type="Gene3D" id="2.40.10.10">
    <property type="entry name" value="Trypsin-like serine proteases"/>
    <property type="match status" value="1"/>
</dbReference>
<evidence type="ECO:0000256" key="3">
    <source>
        <dbReference type="ARBA" id="ARBA00022825"/>
    </source>
</evidence>
<keyword evidence="8" id="KW-0732">Signal</keyword>
<evidence type="ECO:0000259" key="9">
    <source>
        <dbReference type="PROSITE" id="PS50240"/>
    </source>
</evidence>
<dbReference type="AlphaFoldDB" id="Q16ZR1"/>
<accession>Q16ZR1</accession>
<dbReference type="InterPro" id="IPR001254">
    <property type="entry name" value="Trypsin_dom"/>
</dbReference>
<feature type="chain" id="PRO_5030175274" evidence="8">
    <location>
        <begin position="26"/>
        <end position="311"/>
    </location>
</feature>
<evidence type="ECO:0000256" key="5">
    <source>
        <dbReference type="ARBA" id="ARBA00024195"/>
    </source>
</evidence>
<dbReference type="eggNOG" id="KOG3627">
    <property type="taxonomic scope" value="Eukaryota"/>
</dbReference>
<keyword evidence="7" id="KW-0472">Membrane</keyword>
<evidence type="ECO:0000256" key="6">
    <source>
        <dbReference type="SAM" id="MobiDB-lite"/>
    </source>
</evidence>
<feature type="signal peptide" evidence="8">
    <location>
        <begin position="1"/>
        <end position="25"/>
    </location>
</feature>